<dbReference type="EMBL" id="WTYN01000006">
    <property type="protein sequence ID" value="MXO64088.1"/>
    <property type="molecule type" value="Genomic_DNA"/>
</dbReference>
<keyword evidence="1" id="KW-0812">Transmembrane</keyword>
<keyword evidence="3" id="KW-1185">Reference proteome</keyword>
<keyword evidence="1" id="KW-1133">Transmembrane helix</keyword>
<comment type="caution">
    <text evidence="2">The sequence shown here is derived from an EMBL/GenBank/DDBJ whole genome shotgun (WGS) entry which is preliminary data.</text>
</comment>
<keyword evidence="1" id="KW-0472">Membrane</keyword>
<gene>
    <name evidence="2" type="ORF">GRI48_13880</name>
</gene>
<dbReference type="Proteomes" id="UP000445582">
    <property type="component" value="Unassembled WGS sequence"/>
</dbReference>
<dbReference type="AlphaFoldDB" id="A0A844YM34"/>
<name>A0A844YM34_9SPHN</name>
<proteinExistence type="predicted"/>
<protein>
    <recommendedName>
        <fullName evidence="4">PRC-barrel domain containing protein</fullName>
    </recommendedName>
</protein>
<dbReference type="OrthoDB" id="7619970at2"/>
<accession>A0A844YM34</accession>
<evidence type="ECO:0008006" key="4">
    <source>
        <dbReference type="Google" id="ProtNLM"/>
    </source>
</evidence>
<evidence type="ECO:0000256" key="1">
    <source>
        <dbReference type="SAM" id="Phobius"/>
    </source>
</evidence>
<dbReference type="RefSeq" id="WP_160677579.1">
    <property type="nucleotide sequence ID" value="NZ_WTYN01000006.1"/>
</dbReference>
<evidence type="ECO:0000313" key="3">
    <source>
        <dbReference type="Proteomes" id="UP000445582"/>
    </source>
</evidence>
<organism evidence="2 3">
    <name type="scientific">Qipengyuania oceanensis</name>
    <dbReference type="NCBI Taxonomy" id="1463597"/>
    <lineage>
        <taxon>Bacteria</taxon>
        <taxon>Pseudomonadati</taxon>
        <taxon>Pseudomonadota</taxon>
        <taxon>Alphaproteobacteria</taxon>
        <taxon>Sphingomonadales</taxon>
        <taxon>Erythrobacteraceae</taxon>
        <taxon>Qipengyuania</taxon>
    </lineage>
</organism>
<evidence type="ECO:0000313" key="2">
    <source>
        <dbReference type="EMBL" id="MXO64088.1"/>
    </source>
</evidence>
<feature type="transmembrane region" description="Helical" evidence="1">
    <location>
        <begin position="55"/>
        <end position="75"/>
    </location>
</feature>
<reference evidence="2 3" key="1">
    <citation type="submission" date="2019-12" db="EMBL/GenBank/DDBJ databases">
        <title>Genomic-based taxomic classification of the family Erythrobacteraceae.</title>
        <authorList>
            <person name="Xu L."/>
        </authorList>
    </citation>
    <scope>NUCLEOTIDE SEQUENCE [LARGE SCALE GENOMIC DNA]</scope>
    <source>
        <strain evidence="2 3">MCCC 1A09965</strain>
    </source>
</reference>
<feature type="transmembrane region" description="Helical" evidence="1">
    <location>
        <begin position="6"/>
        <end position="24"/>
    </location>
</feature>
<sequence>MLDVLQWYGAMTAVIAAMIVASDLSRRTTGWAFVLFVTSSLALIGWGFLSPDADGIGWQNTCLLLINLWGVYRYLIRAPHKGHSLAQGLSARGKV</sequence>
<feature type="transmembrane region" description="Helical" evidence="1">
    <location>
        <begin position="31"/>
        <end position="49"/>
    </location>
</feature>